<accession>A0A445EES8</accession>
<dbReference type="GO" id="GO:0003735">
    <property type="term" value="F:structural constituent of ribosome"/>
    <property type="evidence" value="ECO:0007669"/>
    <property type="project" value="InterPro"/>
</dbReference>
<dbReference type="GO" id="GO:0006412">
    <property type="term" value="P:translation"/>
    <property type="evidence" value="ECO:0007669"/>
    <property type="project" value="InterPro"/>
</dbReference>
<organism evidence="5 6">
    <name type="scientific">Arachis hypogaea</name>
    <name type="common">Peanut</name>
    <dbReference type="NCBI Taxonomy" id="3818"/>
    <lineage>
        <taxon>Eukaryota</taxon>
        <taxon>Viridiplantae</taxon>
        <taxon>Streptophyta</taxon>
        <taxon>Embryophyta</taxon>
        <taxon>Tracheophyta</taxon>
        <taxon>Spermatophyta</taxon>
        <taxon>Magnoliopsida</taxon>
        <taxon>eudicotyledons</taxon>
        <taxon>Gunneridae</taxon>
        <taxon>Pentapetalae</taxon>
        <taxon>rosids</taxon>
        <taxon>fabids</taxon>
        <taxon>Fabales</taxon>
        <taxon>Fabaceae</taxon>
        <taxon>Papilionoideae</taxon>
        <taxon>50 kb inversion clade</taxon>
        <taxon>dalbergioids sensu lato</taxon>
        <taxon>Dalbergieae</taxon>
        <taxon>Pterocarpus clade</taxon>
        <taxon>Arachis</taxon>
    </lineage>
</organism>
<dbReference type="Gene3D" id="3.30.420.80">
    <property type="entry name" value="Ribosomal protein S11"/>
    <property type="match status" value="1"/>
</dbReference>
<dbReference type="InterPro" id="IPR029017">
    <property type="entry name" value="Enolase-like_N"/>
</dbReference>
<dbReference type="EMBL" id="SDMP01000002">
    <property type="protein sequence ID" value="RYR73938.1"/>
    <property type="molecule type" value="Genomic_DNA"/>
</dbReference>
<comment type="similarity">
    <text evidence="1">Belongs to the universal ribosomal protein uS11 family.</text>
</comment>
<evidence type="ECO:0000256" key="2">
    <source>
        <dbReference type="ARBA" id="ARBA00022723"/>
    </source>
</evidence>
<proteinExistence type="inferred from homology"/>
<evidence type="ECO:0000256" key="4">
    <source>
        <dbReference type="ARBA" id="ARBA00023274"/>
    </source>
</evidence>
<evidence type="ECO:0000256" key="3">
    <source>
        <dbReference type="ARBA" id="ARBA00022980"/>
    </source>
</evidence>
<sequence length="121" mass="13074">MAKASEACAFLKRCPSLTLGSMLEEIATILPGHEFASVRAGVEMAIIDAVVNSIRVPLWRLFGGSSNTITTDITDTVREGEHVFGVAHIFASFNDTFIHVTDSSRKETLVHITVSCENGAH</sequence>
<name>A0A445EES8_ARAHY</name>
<evidence type="ECO:0000256" key="1">
    <source>
        <dbReference type="ARBA" id="ARBA00006194"/>
    </source>
</evidence>
<comment type="caution">
    <text evidence="5">The sequence shown here is derived from an EMBL/GenBank/DDBJ whole genome shotgun (WGS) entry which is preliminary data.</text>
</comment>
<dbReference type="GO" id="GO:0046872">
    <property type="term" value="F:metal ion binding"/>
    <property type="evidence" value="ECO:0007669"/>
    <property type="project" value="UniProtKB-KW"/>
</dbReference>
<dbReference type="GO" id="GO:1990904">
    <property type="term" value="C:ribonucleoprotein complex"/>
    <property type="evidence" value="ECO:0007669"/>
    <property type="project" value="UniProtKB-KW"/>
</dbReference>
<dbReference type="Gene3D" id="3.30.390.10">
    <property type="entry name" value="Enolase-like, N-terminal domain"/>
    <property type="match status" value="1"/>
</dbReference>
<dbReference type="InterPro" id="IPR036967">
    <property type="entry name" value="Ribosomal_uS11_sf"/>
</dbReference>
<dbReference type="PANTHER" id="PTHR48073">
    <property type="entry name" value="O-SUCCINYLBENZOATE SYNTHASE-RELATED"/>
    <property type="match status" value="1"/>
</dbReference>
<keyword evidence="6" id="KW-1185">Reference proteome</keyword>
<dbReference type="GO" id="GO:0005840">
    <property type="term" value="C:ribosome"/>
    <property type="evidence" value="ECO:0007669"/>
    <property type="project" value="UniProtKB-KW"/>
</dbReference>
<dbReference type="AlphaFoldDB" id="A0A445EES8"/>
<gene>
    <name evidence="5" type="ORF">Ahy_A02g008522</name>
</gene>
<keyword evidence="3" id="KW-0689">Ribosomal protein</keyword>
<evidence type="ECO:0000313" key="6">
    <source>
        <dbReference type="Proteomes" id="UP000289738"/>
    </source>
</evidence>
<keyword evidence="4" id="KW-0687">Ribonucleoprotein</keyword>
<evidence type="ECO:0000313" key="5">
    <source>
        <dbReference type="EMBL" id="RYR73938.1"/>
    </source>
</evidence>
<dbReference type="SUPFAM" id="SSF53137">
    <property type="entry name" value="Translational machinery components"/>
    <property type="match status" value="1"/>
</dbReference>
<dbReference type="Proteomes" id="UP000289738">
    <property type="component" value="Chromosome A02"/>
</dbReference>
<dbReference type="PANTHER" id="PTHR48073:SF2">
    <property type="entry name" value="O-SUCCINYLBENZOATE SYNTHASE"/>
    <property type="match status" value="1"/>
</dbReference>
<dbReference type="Pfam" id="PF00411">
    <property type="entry name" value="Ribosomal_S11"/>
    <property type="match status" value="1"/>
</dbReference>
<dbReference type="STRING" id="3818.A0A445EES8"/>
<reference evidence="5 6" key="1">
    <citation type="submission" date="2019-01" db="EMBL/GenBank/DDBJ databases">
        <title>Sequencing of cultivated peanut Arachis hypogaea provides insights into genome evolution and oil improvement.</title>
        <authorList>
            <person name="Chen X."/>
        </authorList>
    </citation>
    <scope>NUCLEOTIDE SEQUENCE [LARGE SCALE GENOMIC DNA]</scope>
    <source>
        <strain evidence="6">cv. Fuhuasheng</strain>
        <tissue evidence="5">Leaves</tissue>
    </source>
</reference>
<protein>
    <submittedName>
        <fullName evidence="5">Uncharacterized protein</fullName>
    </submittedName>
</protein>
<dbReference type="InterPro" id="IPR001971">
    <property type="entry name" value="Ribosomal_uS11"/>
</dbReference>
<keyword evidence="2" id="KW-0479">Metal-binding</keyword>
<dbReference type="SUPFAM" id="SSF54826">
    <property type="entry name" value="Enolase N-terminal domain-like"/>
    <property type="match status" value="1"/>
</dbReference>